<keyword evidence="1" id="KW-0472">Membrane</keyword>
<evidence type="ECO:0000313" key="2">
    <source>
        <dbReference type="EMBL" id="MCL1631980.1"/>
    </source>
</evidence>
<evidence type="ECO:0000313" key="3">
    <source>
        <dbReference type="Proteomes" id="UP001203004"/>
    </source>
</evidence>
<dbReference type="EMBL" id="JAMAST010000008">
    <property type="protein sequence ID" value="MCL1631980.1"/>
    <property type="molecule type" value="Genomic_DNA"/>
</dbReference>
<feature type="transmembrane region" description="Helical" evidence="1">
    <location>
        <begin position="44"/>
        <end position="65"/>
    </location>
</feature>
<evidence type="ECO:0000256" key="1">
    <source>
        <dbReference type="SAM" id="Phobius"/>
    </source>
</evidence>
<feature type="transmembrane region" description="Helical" evidence="1">
    <location>
        <begin position="104"/>
        <end position="123"/>
    </location>
</feature>
<accession>A0ABT0MAS9</accession>
<keyword evidence="3" id="KW-1185">Reference proteome</keyword>
<name>A0ABT0MAS9_9BACL</name>
<dbReference type="InterPro" id="IPR025671">
    <property type="entry name" value="HXXEE"/>
</dbReference>
<comment type="caution">
    <text evidence="2">The sequence shown here is derived from an EMBL/GenBank/DDBJ whole genome shotgun (WGS) entry which is preliminary data.</text>
</comment>
<gene>
    <name evidence="2" type="ORF">M3N64_08465</name>
</gene>
<dbReference type="RefSeq" id="WP_249101039.1">
    <property type="nucleotide sequence ID" value="NZ_JAMAST010000008.1"/>
</dbReference>
<proteinExistence type="predicted"/>
<keyword evidence="1" id="KW-0812">Transmembrane</keyword>
<keyword evidence="1" id="KW-1133">Transmembrane helix</keyword>
<feature type="transmembrane region" description="Helical" evidence="1">
    <location>
        <begin position="71"/>
        <end position="92"/>
    </location>
</feature>
<reference evidence="2 3" key="1">
    <citation type="submission" date="2022-05" db="EMBL/GenBank/DDBJ databases">
        <title>Sporolactobacillus sp nov CPB3-1, isolated from tree bark (Mangifera indica L.).</title>
        <authorList>
            <person name="Phuengjayaem S."/>
            <person name="Tanasupawat S."/>
        </authorList>
    </citation>
    <scope>NUCLEOTIDE SEQUENCE [LARGE SCALE GENOMIC DNA]</scope>
    <source>
        <strain evidence="2 3">CPB3-1</strain>
    </source>
</reference>
<dbReference type="Pfam" id="PF13787">
    <property type="entry name" value="HXXEE"/>
    <property type="match status" value="1"/>
</dbReference>
<dbReference type="Proteomes" id="UP001203004">
    <property type="component" value="Unassembled WGS sequence"/>
</dbReference>
<organism evidence="2 3">
    <name type="scientific">Sporolactobacillus mangiferae</name>
    <dbReference type="NCBI Taxonomy" id="2940498"/>
    <lineage>
        <taxon>Bacteria</taxon>
        <taxon>Bacillati</taxon>
        <taxon>Bacillota</taxon>
        <taxon>Bacilli</taxon>
        <taxon>Bacillales</taxon>
        <taxon>Sporolactobacillaceae</taxon>
        <taxon>Sporolactobacillus</taxon>
    </lineage>
</organism>
<feature type="transmembrane region" description="Helical" evidence="1">
    <location>
        <begin position="6"/>
        <end position="24"/>
    </location>
</feature>
<feature type="transmembrane region" description="Helical" evidence="1">
    <location>
        <begin position="129"/>
        <end position="152"/>
    </location>
</feature>
<protein>
    <submittedName>
        <fullName evidence="2">HXXEE domain-containing protein</fullName>
    </submittedName>
</protein>
<sequence length="164" mass="18866">METSMFLLFLFIISIHNTEEGIWLMRMTRHSKVRLYQAVKQDQFLFAVIAVTAAAYFVTSMFILFPENVCFKYAYFGFLAAMMLNVLFSYLLGAIIERKYSPGLMTGILLIIPVHTIIIMRAFQSHLILFNGLIIGTFAMSTAMLFLIPLMFKLASKWICFSQN</sequence>